<keyword evidence="3" id="KW-1185">Reference proteome</keyword>
<accession>A0ABX2EAG2</accession>
<comment type="caution">
    <text evidence="2">The sequence shown here is derived from an EMBL/GenBank/DDBJ whole genome shotgun (WGS) entry which is preliminary data.</text>
</comment>
<dbReference type="InterPro" id="IPR032710">
    <property type="entry name" value="NTF2-like_dom_sf"/>
</dbReference>
<reference evidence="2 3" key="1">
    <citation type="submission" date="2020-05" db="EMBL/GenBank/DDBJ databases">
        <title>Aquincola sp. isolate from soil.</title>
        <authorList>
            <person name="Han J."/>
            <person name="Kim D.-U."/>
        </authorList>
    </citation>
    <scope>NUCLEOTIDE SEQUENCE [LARGE SCALE GENOMIC DNA]</scope>
    <source>
        <strain evidence="2 3">S2</strain>
    </source>
</reference>
<evidence type="ECO:0000313" key="2">
    <source>
        <dbReference type="EMBL" id="NRF66065.1"/>
    </source>
</evidence>
<dbReference type="SUPFAM" id="SSF54427">
    <property type="entry name" value="NTF2-like"/>
    <property type="match status" value="1"/>
</dbReference>
<dbReference type="Proteomes" id="UP000737171">
    <property type="component" value="Unassembled WGS sequence"/>
</dbReference>
<dbReference type="Gene3D" id="3.10.450.50">
    <property type="match status" value="1"/>
</dbReference>
<proteinExistence type="predicted"/>
<dbReference type="InterPro" id="IPR037401">
    <property type="entry name" value="SnoaL-like"/>
</dbReference>
<evidence type="ECO:0000259" key="1">
    <source>
        <dbReference type="Pfam" id="PF12680"/>
    </source>
</evidence>
<evidence type="ECO:0000313" key="3">
    <source>
        <dbReference type="Proteomes" id="UP000737171"/>
    </source>
</evidence>
<organism evidence="2 3">
    <name type="scientific">Pseudaquabacterium terrae</name>
    <dbReference type="NCBI Taxonomy" id="2732868"/>
    <lineage>
        <taxon>Bacteria</taxon>
        <taxon>Pseudomonadati</taxon>
        <taxon>Pseudomonadota</taxon>
        <taxon>Betaproteobacteria</taxon>
        <taxon>Burkholderiales</taxon>
        <taxon>Sphaerotilaceae</taxon>
        <taxon>Pseudaquabacterium</taxon>
    </lineage>
</organism>
<dbReference type="Pfam" id="PF12680">
    <property type="entry name" value="SnoaL_2"/>
    <property type="match status" value="1"/>
</dbReference>
<name>A0ABX2EAG2_9BURK</name>
<gene>
    <name evidence="2" type="ORF">HLB44_03580</name>
</gene>
<feature type="domain" description="SnoaL-like" evidence="1">
    <location>
        <begin position="10"/>
        <end position="109"/>
    </location>
</feature>
<dbReference type="RefSeq" id="WP_173120650.1">
    <property type="nucleotide sequence ID" value="NZ_JABRWJ010000001.1"/>
</dbReference>
<protein>
    <submittedName>
        <fullName evidence="2">Nuclear transport factor 2 family protein</fullName>
    </submittedName>
</protein>
<sequence length="161" mass="17913">MSTPEAALLERFYAAFARFDAEAMAACYHPQARFSDPVFPALEGDEVGDMWRMMAVRAQDFRLQPGGRVMVAGEGRADCVAHYTFSPTGRPVANPIASEFRFRDGLIVEQRDRFDFWAWSRQALGAAGVLLGWTPLMRGKVRGQAAQGLAAFRTKRGRPAR</sequence>
<dbReference type="EMBL" id="JABRWJ010000001">
    <property type="protein sequence ID" value="NRF66065.1"/>
    <property type="molecule type" value="Genomic_DNA"/>
</dbReference>